<dbReference type="Gene3D" id="3.60.20.10">
    <property type="entry name" value="Glutamine Phosphoribosylpyrophosphate, subunit 1, domain 1"/>
    <property type="match status" value="1"/>
</dbReference>
<dbReference type="GO" id="GO:0016787">
    <property type="term" value="F:hydrolase activity"/>
    <property type="evidence" value="ECO:0007669"/>
    <property type="project" value="UniProtKB-KW"/>
</dbReference>
<reference evidence="1 2" key="1">
    <citation type="submission" date="2020-08" db="EMBL/GenBank/DDBJ databases">
        <title>Sequencing the genomes of 1000 actinobacteria strains.</title>
        <authorList>
            <person name="Klenk H.-P."/>
        </authorList>
    </citation>
    <scope>NUCLEOTIDE SEQUENCE [LARGE SCALE GENOMIC DNA]</scope>
    <source>
        <strain evidence="1 2">DSM 105498</strain>
    </source>
</reference>
<keyword evidence="2" id="KW-1185">Reference proteome</keyword>
<dbReference type="Pfam" id="PF06267">
    <property type="entry name" value="DUF1028"/>
    <property type="match status" value="1"/>
</dbReference>
<protein>
    <submittedName>
        <fullName evidence="1">Putative Ntn-hydrolase superfamily protein</fullName>
    </submittedName>
</protein>
<accession>A0A7W4VZS1</accession>
<dbReference type="PANTHER" id="PTHR39328:SF1">
    <property type="entry name" value="BLL2871 PROTEIN"/>
    <property type="match status" value="1"/>
</dbReference>
<evidence type="ECO:0000313" key="2">
    <source>
        <dbReference type="Proteomes" id="UP000589626"/>
    </source>
</evidence>
<dbReference type="InterPro" id="IPR010430">
    <property type="entry name" value="DUF1028"/>
</dbReference>
<name>A0A7W4VZS1_9ACTN</name>
<gene>
    <name evidence="1" type="ORF">FHU40_004537</name>
</gene>
<dbReference type="InterPro" id="IPR029055">
    <property type="entry name" value="Ntn_hydrolases_N"/>
</dbReference>
<organism evidence="1 2">
    <name type="scientific">Nocardioides soli</name>
    <dbReference type="NCBI Taxonomy" id="1036020"/>
    <lineage>
        <taxon>Bacteria</taxon>
        <taxon>Bacillati</taxon>
        <taxon>Actinomycetota</taxon>
        <taxon>Actinomycetes</taxon>
        <taxon>Propionibacteriales</taxon>
        <taxon>Nocardioidaceae</taxon>
        <taxon>Nocardioides</taxon>
    </lineage>
</organism>
<proteinExistence type="predicted"/>
<dbReference type="Proteomes" id="UP000589626">
    <property type="component" value="Unassembled WGS sequence"/>
</dbReference>
<dbReference type="RefSeq" id="WP_183594648.1">
    <property type="nucleotide sequence ID" value="NZ_JACHWR010000003.1"/>
</dbReference>
<dbReference type="EMBL" id="JACHWR010000003">
    <property type="protein sequence ID" value="MBB3044700.1"/>
    <property type="molecule type" value="Genomic_DNA"/>
</dbReference>
<dbReference type="AlphaFoldDB" id="A0A7W4VZS1"/>
<dbReference type="PANTHER" id="PTHR39328">
    <property type="entry name" value="BLL2871 PROTEIN"/>
    <property type="match status" value="1"/>
</dbReference>
<dbReference type="SUPFAM" id="SSF56235">
    <property type="entry name" value="N-terminal nucleophile aminohydrolases (Ntn hydrolases)"/>
    <property type="match status" value="1"/>
</dbReference>
<evidence type="ECO:0000313" key="1">
    <source>
        <dbReference type="EMBL" id="MBB3044700.1"/>
    </source>
</evidence>
<sequence>MTYTVVATDRATRSIALGTVSHSSSVLAKVLTGAGAQGHRVLVASQAFSSPALGAAVAAHALDDGDLREVPAICRASEGGGFRQVAMVTDRGGLATYTGDRCLTYAGDVVDVEAGVALAGNMLLDSGVLEAAHAAYLASTGALDERVLAALTAAGAAGGDCRGDRAAGLVTVGRHGDLHLSVDDHDRPHEELERLRVQARARAVLGSCFRWVERGCPADEVAPLTARLATAAEHDADVAVWWVVVSELAGLPRPPASAETTRSAAELVARMAVPRTDSSTKGPDDVD</sequence>
<comment type="caution">
    <text evidence="1">The sequence shown here is derived from an EMBL/GenBank/DDBJ whole genome shotgun (WGS) entry which is preliminary data.</text>
</comment>
<keyword evidence="1" id="KW-0378">Hydrolase</keyword>